<dbReference type="PROSITE" id="PS51257">
    <property type="entry name" value="PROKAR_LIPOPROTEIN"/>
    <property type="match status" value="1"/>
</dbReference>
<dbReference type="Pfam" id="PF16132">
    <property type="entry name" value="DUF4843"/>
    <property type="match status" value="1"/>
</dbReference>
<reference evidence="1" key="1">
    <citation type="journal article" date="2021" name="PeerJ">
        <title>Extensive microbial diversity within the chicken gut microbiome revealed by metagenomics and culture.</title>
        <authorList>
            <person name="Gilroy R."/>
            <person name="Ravi A."/>
            <person name="Getino M."/>
            <person name="Pursley I."/>
            <person name="Horton D.L."/>
            <person name="Alikhan N.F."/>
            <person name="Baker D."/>
            <person name="Gharbi K."/>
            <person name="Hall N."/>
            <person name="Watson M."/>
            <person name="Adriaenssens E.M."/>
            <person name="Foster-Nyarko E."/>
            <person name="Jarju S."/>
            <person name="Secka A."/>
            <person name="Antonio M."/>
            <person name="Oren A."/>
            <person name="Chaudhuri R.R."/>
            <person name="La Ragione R."/>
            <person name="Hildebrand F."/>
            <person name="Pallen M.J."/>
        </authorList>
    </citation>
    <scope>NUCLEOTIDE SEQUENCE</scope>
    <source>
        <strain evidence="1">5134</strain>
    </source>
</reference>
<comment type="caution">
    <text evidence="1">The sequence shown here is derived from an EMBL/GenBank/DDBJ whole genome shotgun (WGS) entry which is preliminary data.</text>
</comment>
<accession>A0A9D1YY44</accession>
<organism evidence="1 2">
    <name type="scientific">Candidatus Alistipes intestinigallinarum</name>
    <dbReference type="NCBI Taxonomy" id="2838440"/>
    <lineage>
        <taxon>Bacteria</taxon>
        <taxon>Pseudomonadati</taxon>
        <taxon>Bacteroidota</taxon>
        <taxon>Bacteroidia</taxon>
        <taxon>Bacteroidales</taxon>
        <taxon>Rikenellaceae</taxon>
        <taxon>Alistipes</taxon>
    </lineage>
</organism>
<dbReference type="EMBL" id="DXDA01000007">
    <property type="protein sequence ID" value="HIY67979.1"/>
    <property type="molecule type" value="Genomic_DNA"/>
</dbReference>
<dbReference type="InterPro" id="IPR032299">
    <property type="entry name" value="DUF4843"/>
</dbReference>
<protein>
    <submittedName>
        <fullName evidence="1">DUF4843 domain-containing protein</fullName>
    </submittedName>
</protein>
<reference evidence="1" key="2">
    <citation type="submission" date="2021-04" db="EMBL/GenBank/DDBJ databases">
        <authorList>
            <person name="Gilroy R."/>
        </authorList>
    </citation>
    <scope>NUCLEOTIDE SEQUENCE</scope>
    <source>
        <strain evidence="1">5134</strain>
    </source>
</reference>
<dbReference type="AlphaFoldDB" id="A0A9D1YY44"/>
<proteinExistence type="predicted"/>
<sequence>MKRILIITAIASGLFWSGCQKDLDTYQGESGIYFDHQEKETQNNLRADTLAFGWGQIDGDILETKISLRINLIGDVADYDRKFQVKVAETIIPEELKGKMEVAVEGVDYRSFETECMIPAHEVSTNLDITLLRTEALQTESRALTVALQETEELKFLYSREVTDKENNRRRIDLQRVIVMNENLAKPDWWYRHESIFGEYSMKKSITICDVMGIDRTEWISNAYGNRTAYLIFIGQYMQRWLNEQDPPIYEEDGETLMTMGPDSQN</sequence>
<evidence type="ECO:0000313" key="1">
    <source>
        <dbReference type="EMBL" id="HIY67979.1"/>
    </source>
</evidence>
<name>A0A9D1YY44_9BACT</name>
<evidence type="ECO:0000313" key="2">
    <source>
        <dbReference type="Proteomes" id="UP000886844"/>
    </source>
</evidence>
<dbReference type="Proteomes" id="UP000886844">
    <property type="component" value="Unassembled WGS sequence"/>
</dbReference>
<gene>
    <name evidence="1" type="ORF">H9828_01020</name>
</gene>